<reference evidence="2 3" key="1">
    <citation type="submission" date="2023-09" db="EMBL/GenBank/DDBJ databases">
        <title>Pyrofollis japonicus gen. nov. sp. nov., a novel member of the family Pyrodictiaceae isolated from the Iheya North hydrothermal field.</title>
        <authorList>
            <person name="Miyazaki U."/>
            <person name="Sanari M."/>
            <person name="Tame A."/>
            <person name="Kitajima M."/>
            <person name="Okamoto A."/>
            <person name="Sawayama S."/>
            <person name="Miyazaki J."/>
            <person name="Takai K."/>
            <person name="Nakagawa S."/>
        </authorList>
    </citation>
    <scope>NUCLEOTIDE SEQUENCE [LARGE SCALE GENOMIC DNA]</scope>
    <source>
        <strain evidence="2 3">AV2</strain>
    </source>
</reference>
<dbReference type="EMBL" id="AP028907">
    <property type="protein sequence ID" value="BES81637.1"/>
    <property type="molecule type" value="Genomic_DNA"/>
</dbReference>
<evidence type="ECO:0000256" key="1">
    <source>
        <dbReference type="SAM" id="MobiDB-lite"/>
    </source>
</evidence>
<gene>
    <name evidence="2" type="ORF">PABY_12040</name>
</gene>
<accession>A0ABN6ZTT0</accession>
<keyword evidence="3" id="KW-1185">Reference proteome</keyword>
<name>A0ABN6ZTT0_9CREN</name>
<proteinExistence type="predicted"/>
<feature type="region of interest" description="Disordered" evidence="1">
    <location>
        <begin position="1"/>
        <end position="21"/>
    </location>
</feature>
<protein>
    <submittedName>
        <fullName evidence="2">Uncharacterized protein</fullName>
    </submittedName>
</protein>
<dbReference type="Proteomes" id="UP001341135">
    <property type="component" value="Chromosome"/>
</dbReference>
<organism evidence="2 3">
    <name type="scientific">Pyrodictium abyssi</name>
    <dbReference type="NCBI Taxonomy" id="54256"/>
    <lineage>
        <taxon>Archaea</taxon>
        <taxon>Thermoproteota</taxon>
        <taxon>Thermoprotei</taxon>
        <taxon>Desulfurococcales</taxon>
        <taxon>Pyrodictiaceae</taxon>
        <taxon>Pyrodictium</taxon>
    </lineage>
</organism>
<sequence length="64" mass="6568">MGALCSAAAPRRGSTWHDGGRGALAAGPYTVAGHAGSCWMPEGTRRCTAPGELYVDEAYVLACL</sequence>
<evidence type="ECO:0000313" key="3">
    <source>
        <dbReference type="Proteomes" id="UP001341135"/>
    </source>
</evidence>
<evidence type="ECO:0000313" key="2">
    <source>
        <dbReference type="EMBL" id="BES81637.1"/>
    </source>
</evidence>